<proteinExistence type="predicted"/>
<dbReference type="InterPro" id="IPR006059">
    <property type="entry name" value="SBP"/>
</dbReference>
<feature type="signal peptide" evidence="1">
    <location>
        <begin position="1"/>
        <end position="21"/>
    </location>
</feature>
<dbReference type="PANTHER" id="PTHR43649">
    <property type="entry name" value="ARABINOSE-BINDING PROTEIN-RELATED"/>
    <property type="match status" value="1"/>
</dbReference>
<name>A0A6N2YAG4_9FIRM</name>
<organism evidence="2">
    <name type="scientific">Intestinibacter bartlettii</name>
    <dbReference type="NCBI Taxonomy" id="261299"/>
    <lineage>
        <taxon>Bacteria</taxon>
        <taxon>Bacillati</taxon>
        <taxon>Bacillota</taxon>
        <taxon>Clostridia</taxon>
        <taxon>Peptostreptococcales</taxon>
        <taxon>Peptostreptococcaceae</taxon>
        <taxon>Intestinibacter</taxon>
    </lineage>
</organism>
<gene>
    <name evidence="2" type="ORF">IBLFYP30_00775</name>
</gene>
<accession>A0A6N2YAG4</accession>
<sequence length="449" mass="50790">MKVKKFLSVALATVLSVGMLAGCSNSNNSSGGSDSSEKGKVYYLSFKPEQEEQWKEIAKKYTDETGVEVKVVTAASGKYEQTLKSEITKSDAPTLFQINGPIGYQSWKDYCADLTDTELNKHLLNQDLAIKGDDDKVYGIPYVEEGYGIIYNQSIMDKYFKLDGAKVKSMDEINSFAKLKEVAEDMQSKKDELGIKGVFASTSLTPGEDWRWQTHLANLPIYYEYKDNNVKDEDKISFKYSDNYKNIFDLYINNSTCEPKLLGSKTVTDSMSEFALGQCAMVQNGNWGWSQIADVSGNTVKEDEVKFLPIYTGVKGEEKQGLCIGTENYFCINKEASEADQKATQDFINWLFTSDDGKDYVTNELGFIAPFDTFSDKEVPQDPLAKEVIKYMKDDNYYNVDWNFTTFPSQQFKDDFGAALLEYCNGNKTWDDVKKLVVDEWASEKELTK</sequence>
<keyword evidence="1" id="KW-0732">Signal</keyword>
<dbReference type="RefSeq" id="WP_034726113.1">
    <property type="nucleotide sequence ID" value="NZ_CACRUE010000004.1"/>
</dbReference>
<dbReference type="SUPFAM" id="SSF53850">
    <property type="entry name" value="Periplasmic binding protein-like II"/>
    <property type="match status" value="1"/>
</dbReference>
<feature type="chain" id="PRO_5038951083" evidence="1">
    <location>
        <begin position="22"/>
        <end position="449"/>
    </location>
</feature>
<dbReference type="PROSITE" id="PS51257">
    <property type="entry name" value="PROKAR_LIPOPROTEIN"/>
    <property type="match status" value="1"/>
</dbReference>
<protein>
    <submittedName>
        <fullName evidence="2">Maltose ABC transporter periplasmic protein</fullName>
    </submittedName>
</protein>
<dbReference type="AlphaFoldDB" id="A0A6N2YAG4"/>
<dbReference type="InterPro" id="IPR050490">
    <property type="entry name" value="Bact_solute-bd_prot1"/>
</dbReference>
<dbReference type="EMBL" id="CACRUE010000004">
    <property type="protein sequence ID" value="VYT63213.1"/>
    <property type="molecule type" value="Genomic_DNA"/>
</dbReference>
<evidence type="ECO:0000256" key="1">
    <source>
        <dbReference type="SAM" id="SignalP"/>
    </source>
</evidence>
<evidence type="ECO:0000313" key="2">
    <source>
        <dbReference type="EMBL" id="VYT63213.1"/>
    </source>
</evidence>
<dbReference type="Pfam" id="PF13416">
    <property type="entry name" value="SBP_bac_8"/>
    <property type="match status" value="1"/>
</dbReference>
<reference evidence="2" key="1">
    <citation type="submission" date="2019-11" db="EMBL/GenBank/DDBJ databases">
        <authorList>
            <person name="Feng L."/>
        </authorList>
    </citation>
    <scope>NUCLEOTIDE SEQUENCE</scope>
    <source>
        <strain evidence="2">IbartlettiiLFYP30</strain>
    </source>
</reference>
<dbReference type="Gene3D" id="3.40.190.10">
    <property type="entry name" value="Periplasmic binding protein-like II"/>
    <property type="match status" value="1"/>
</dbReference>